<keyword evidence="3" id="KW-1185">Reference proteome</keyword>
<dbReference type="OrthoDB" id="9801832at2"/>
<dbReference type="Pfam" id="PF00403">
    <property type="entry name" value="HMA"/>
    <property type="match status" value="1"/>
</dbReference>
<proteinExistence type="predicted"/>
<accession>A0A1I1NNN9</accession>
<evidence type="ECO:0000313" key="2">
    <source>
        <dbReference type="EMBL" id="SFC99271.1"/>
    </source>
</evidence>
<dbReference type="AlphaFoldDB" id="A0A1I1NNN9"/>
<dbReference type="InterPro" id="IPR006121">
    <property type="entry name" value="HMA_dom"/>
</dbReference>
<name>A0A1I1NNN9_9RHOB</name>
<reference evidence="2 3" key="1">
    <citation type="submission" date="2016-10" db="EMBL/GenBank/DDBJ databases">
        <authorList>
            <person name="de Groot N.N."/>
        </authorList>
    </citation>
    <scope>NUCLEOTIDE SEQUENCE [LARGE SCALE GENOMIC DNA]</scope>
    <source>
        <strain evidence="2 3">DSM 19548</strain>
    </source>
</reference>
<evidence type="ECO:0000259" key="1">
    <source>
        <dbReference type="PROSITE" id="PS50846"/>
    </source>
</evidence>
<protein>
    <submittedName>
        <fullName evidence="2">Copper chaperone</fullName>
    </submittedName>
</protein>
<organism evidence="2 3">
    <name type="scientific">Tropicimonas isoalkanivorans</name>
    <dbReference type="NCBI Taxonomy" id="441112"/>
    <lineage>
        <taxon>Bacteria</taxon>
        <taxon>Pseudomonadati</taxon>
        <taxon>Pseudomonadota</taxon>
        <taxon>Alphaproteobacteria</taxon>
        <taxon>Rhodobacterales</taxon>
        <taxon>Roseobacteraceae</taxon>
        <taxon>Tropicimonas</taxon>
    </lineage>
</organism>
<dbReference type="Proteomes" id="UP000198728">
    <property type="component" value="Unassembled WGS sequence"/>
</dbReference>
<dbReference type="RefSeq" id="WP_093362070.1">
    <property type="nucleotide sequence ID" value="NZ_FOLG01000012.1"/>
</dbReference>
<dbReference type="SUPFAM" id="SSF55008">
    <property type="entry name" value="HMA, heavy metal-associated domain"/>
    <property type="match status" value="1"/>
</dbReference>
<dbReference type="EMBL" id="FOLG01000012">
    <property type="protein sequence ID" value="SFC99271.1"/>
    <property type="molecule type" value="Genomic_DNA"/>
</dbReference>
<dbReference type="CDD" id="cd00371">
    <property type="entry name" value="HMA"/>
    <property type="match status" value="1"/>
</dbReference>
<feature type="domain" description="HMA" evidence="1">
    <location>
        <begin position="1"/>
        <end position="63"/>
    </location>
</feature>
<sequence length="63" mass="6552">MTQFSVPEMSCGHCTAAIEKAVKAVDADAKVDCDLKDRTVRIDSALPPEALKSAIAEAGYAAA</sequence>
<evidence type="ECO:0000313" key="3">
    <source>
        <dbReference type="Proteomes" id="UP000198728"/>
    </source>
</evidence>
<dbReference type="InterPro" id="IPR036163">
    <property type="entry name" value="HMA_dom_sf"/>
</dbReference>
<dbReference type="GO" id="GO:0046872">
    <property type="term" value="F:metal ion binding"/>
    <property type="evidence" value="ECO:0007669"/>
    <property type="project" value="InterPro"/>
</dbReference>
<dbReference type="STRING" id="441112.SAMN04488094_112171"/>
<gene>
    <name evidence="2" type="ORF">SAMN04488094_112171</name>
</gene>
<dbReference type="Gene3D" id="3.30.70.100">
    <property type="match status" value="1"/>
</dbReference>
<dbReference type="PROSITE" id="PS50846">
    <property type="entry name" value="HMA_2"/>
    <property type="match status" value="1"/>
</dbReference>